<sequence length="157" mass="17067">MASLNSMVAVLSVALLFASAMAVEHWVGDSSGWTIDFDYKTWASKRTFYLGDTLVFNYTQGNHNVYKVDAAGFTACNIPNDAPLQSGHDVITLKTSGKKWYICGVNKHCIDHNQRLAINVLDISAPAPAPSSAHLINFNYQILVAAAIGALALVFIY</sequence>
<evidence type="ECO:0000256" key="2">
    <source>
        <dbReference type="ARBA" id="ARBA00022448"/>
    </source>
</evidence>
<dbReference type="GO" id="GO:0009610">
    <property type="term" value="P:response to symbiotic fungus"/>
    <property type="evidence" value="ECO:0007669"/>
    <property type="project" value="UniProtKB-ARBA"/>
</dbReference>
<keyword evidence="5 13" id="KW-0732">Signal</keyword>
<evidence type="ECO:0000256" key="6">
    <source>
        <dbReference type="ARBA" id="ARBA00022982"/>
    </source>
</evidence>
<evidence type="ECO:0000259" key="14">
    <source>
        <dbReference type="PROSITE" id="PS51485"/>
    </source>
</evidence>
<keyword evidence="8" id="KW-0186">Copper</keyword>
<keyword evidence="2" id="KW-0813">Transport</keyword>
<evidence type="ECO:0000256" key="4">
    <source>
        <dbReference type="ARBA" id="ARBA00022723"/>
    </source>
</evidence>
<evidence type="ECO:0000256" key="10">
    <source>
        <dbReference type="ARBA" id="ARBA00023157"/>
    </source>
</evidence>
<evidence type="ECO:0000256" key="7">
    <source>
        <dbReference type="ARBA" id="ARBA00022989"/>
    </source>
</evidence>
<dbReference type="GO" id="GO:0046872">
    <property type="term" value="F:metal ion binding"/>
    <property type="evidence" value="ECO:0007669"/>
    <property type="project" value="UniProtKB-KW"/>
</dbReference>
<evidence type="ECO:0000313" key="16">
    <source>
        <dbReference type="Proteomes" id="UP001454036"/>
    </source>
</evidence>
<keyword evidence="10" id="KW-1015">Disulfide bond</keyword>
<dbReference type="GO" id="GO:0009055">
    <property type="term" value="F:electron transfer activity"/>
    <property type="evidence" value="ECO:0007669"/>
    <property type="project" value="InterPro"/>
</dbReference>
<feature type="chain" id="PRO_5043450111" description="Phytocyanin domain-containing protein" evidence="13">
    <location>
        <begin position="23"/>
        <end position="157"/>
    </location>
</feature>
<proteinExistence type="predicted"/>
<dbReference type="CDD" id="cd04216">
    <property type="entry name" value="Phytocyanin"/>
    <property type="match status" value="1"/>
</dbReference>
<gene>
    <name evidence="15" type="ORF">LIER_33679</name>
</gene>
<dbReference type="Pfam" id="PF02298">
    <property type="entry name" value="Cu_bind_like"/>
    <property type="match status" value="1"/>
</dbReference>
<comment type="subcellular location">
    <subcellularLocation>
        <location evidence="1">Membrane</location>
        <topology evidence="1">Single-pass type I membrane protein</topology>
    </subcellularLocation>
</comment>
<dbReference type="AlphaFoldDB" id="A0AAV3S2F0"/>
<evidence type="ECO:0000256" key="5">
    <source>
        <dbReference type="ARBA" id="ARBA00022729"/>
    </source>
</evidence>
<evidence type="ECO:0000256" key="12">
    <source>
        <dbReference type="SAM" id="Phobius"/>
    </source>
</evidence>
<dbReference type="GO" id="GO:0005886">
    <property type="term" value="C:plasma membrane"/>
    <property type="evidence" value="ECO:0007669"/>
    <property type="project" value="TreeGrafter"/>
</dbReference>
<dbReference type="FunFam" id="2.60.40.420:FF:000067">
    <property type="entry name" value="Cupredoxin superfamily protein"/>
    <property type="match status" value="1"/>
</dbReference>
<evidence type="ECO:0000313" key="15">
    <source>
        <dbReference type="EMBL" id="GAA0186391.1"/>
    </source>
</evidence>
<keyword evidence="9 12" id="KW-0472">Membrane</keyword>
<name>A0AAV3S2F0_LITER</name>
<dbReference type="InterPro" id="IPR039391">
    <property type="entry name" value="Phytocyanin-like"/>
</dbReference>
<dbReference type="Proteomes" id="UP001454036">
    <property type="component" value="Unassembled WGS sequence"/>
</dbReference>
<protein>
    <recommendedName>
        <fullName evidence="14">Phytocyanin domain-containing protein</fullName>
    </recommendedName>
</protein>
<organism evidence="15 16">
    <name type="scientific">Lithospermum erythrorhizon</name>
    <name type="common">Purple gromwell</name>
    <name type="synonym">Lithospermum officinale var. erythrorhizon</name>
    <dbReference type="NCBI Taxonomy" id="34254"/>
    <lineage>
        <taxon>Eukaryota</taxon>
        <taxon>Viridiplantae</taxon>
        <taxon>Streptophyta</taxon>
        <taxon>Embryophyta</taxon>
        <taxon>Tracheophyta</taxon>
        <taxon>Spermatophyta</taxon>
        <taxon>Magnoliopsida</taxon>
        <taxon>eudicotyledons</taxon>
        <taxon>Gunneridae</taxon>
        <taxon>Pentapetalae</taxon>
        <taxon>asterids</taxon>
        <taxon>lamiids</taxon>
        <taxon>Boraginales</taxon>
        <taxon>Boraginaceae</taxon>
        <taxon>Boraginoideae</taxon>
        <taxon>Lithospermeae</taxon>
        <taxon>Lithospermum</taxon>
    </lineage>
</organism>
<evidence type="ECO:0000256" key="1">
    <source>
        <dbReference type="ARBA" id="ARBA00004479"/>
    </source>
</evidence>
<keyword evidence="16" id="KW-1185">Reference proteome</keyword>
<keyword evidence="11" id="KW-0325">Glycoprotein</keyword>
<keyword evidence="4" id="KW-0479">Metal-binding</keyword>
<dbReference type="PROSITE" id="PS51485">
    <property type="entry name" value="PHYTOCYANIN"/>
    <property type="match status" value="1"/>
</dbReference>
<keyword evidence="3 12" id="KW-0812">Transmembrane</keyword>
<dbReference type="PANTHER" id="PTHR33021">
    <property type="entry name" value="BLUE COPPER PROTEIN"/>
    <property type="match status" value="1"/>
</dbReference>
<comment type="caution">
    <text evidence="15">The sequence shown here is derived from an EMBL/GenBank/DDBJ whole genome shotgun (WGS) entry which is preliminary data.</text>
</comment>
<dbReference type="EMBL" id="BAABME010013650">
    <property type="protein sequence ID" value="GAA0186391.1"/>
    <property type="molecule type" value="Genomic_DNA"/>
</dbReference>
<keyword evidence="7 12" id="KW-1133">Transmembrane helix</keyword>
<evidence type="ECO:0000256" key="13">
    <source>
        <dbReference type="SAM" id="SignalP"/>
    </source>
</evidence>
<feature type="signal peptide" evidence="13">
    <location>
        <begin position="1"/>
        <end position="22"/>
    </location>
</feature>
<keyword evidence="6" id="KW-0249">Electron transport</keyword>
<evidence type="ECO:0000256" key="3">
    <source>
        <dbReference type="ARBA" id="ARBA00022692"/>
    </source>
</evidence>
<dbReference type="InterPro" id="IPR008972">
    <property type="entry name" value="Cupredoxin"/>
</dbReference>
<feature type="domain" description="Phytocyanin" evidence="14">
    <location>
        <begin position="23"/>
        <end position="122"/>
    </location>
</feature>
<dbReference type="SUPFAM" id="SSF49503">
    <property type="entry name" value="Cupredoxins"/>
    <property type="match status" value="1"/>
</dbReference>
<dbReference type="Gene3D" id="2.60.40.420">
    <property type="entry name" value="Cupredoxins - blue copper proteins"/>
    <property type="match status" value="1"/>
</dbReference>
<feature type="transmembrane region" description="Helical" evidence="12">
    <location>
        <begin position="138"/>
        <end position="156"/>
    </location>
</feature>
<accession>A0AAV3S2F0</accession>
<dbReference type="InterPro" id="IPR003245">
    <property type="entry name" value="Phytocyanin_dom"/>
</dbReference>
<evidence type="ECO:0000256" key="11">
    <source>
        <dbReference type="ARBA" id="ARBA00023180"/>
    </source>
</evidence>
<dbReference type="PANTHER" id="PTHR33021:SF533">
    <property type="entry name" value="PHYTOCYANIN DOMAIN-CONTAINING PROTEIN"/>
    <property type="match status" value="1"/>
</dbReference>
<reference evidence="15 16" key="1">
    <citation type="submission" date="2024-01" db="EMBL/GenBank/DDBJ databases">
        <title>The complete chloroplast genome sequence of Lithospermum erythrorhizon: insights into the phylogenetic relationship among Boraginaceae species and the maternal lineages of purple gromwells.</title>
        <authorList>
            <person name="Okada T."/>
            <person name="Watanabe K."/>
        </authorList>
    </citation>
    <scope>NUCLEOTIDE SEQUENCE [LARGE SCALE GENOMIC DNA]</scope>
</reference>
<evidence type="ECO:0000256" key="9">
    <source>
        <dbReference type="ARBA" id="ARBA00023136"/>
    </source>
</evidence>
<evidence type="ECO:0000256" key="8">
    <source>
        <dbReference type="ARBA" id="ARBA00023008"/>
    </source>
</evidence>